<evidence type="ECO:0000313" key="10">
    <source>
        <dbReference type="EMBL" id="OAV98793.1"/>
    </source>
</evidence>
<dbReference type="GO" id="GO:0005634">
    <property type="term" value="C:nucleus"/>
    <property type="evidence" value="ECO:0007669"/>
    <property type="project" value="UniProtKB-SubCell"/>
</dbReference>
<evidence type="ECO:0000256" key="5">
    <source>
        <dbReference type="ARBA" id="ARBA00022833"/>
    </source>
</evidence>
<comment type="subcellular location">
    <subcellularLocation>
        <location evidence="1">Nucleus</location>
    </subcellularLocation>
</comment>
<gene>
    <name evidence="10" type="ORF">PTTG_25511</name>
</gene>
<keyword evidence="12" id="KW-1185">Reference proteome</keyword>
<dbReference type="OrthoDB" id="6077919at2759"/>
<reference evidence="10" key="2">
    <citation type="submission" date="2016-05" db="EMBL/GenBank/DDBJ databases">
        <title>Comparative analysis highlights variable genome content of wheat rusts and divergence of the mating loci.</title>
        <authorList>
            <person name="Cuomo C.A."/>
            <person name="Bakkeren G."/>
            <person name="Szabo L."/>
            <person name="Khalil H."/>
            <person name="Joly D."/>
            <person name="Goldberg J."/>
            <person name="Young S."/>
            <person name="Zeng Q."/>
            <person name="Fellers J."/>
        </authorList>
    </citation>
    <scope>NUCLEOTIDE SEQUENCE [LARGE SCALE GENOMIC DNA]</scope>
    <source>
        <strain evidence="10">1-1 BBBD Race 1</strain>
    </source>
</reference>
<dbReference type="Pfam" id="PF12874">
    <property type="entry name" value="zf-met"/>
    <property type="match status" value="1"/>
</dbReference>
<dbReference type="GO" id="GO:0001228">
    <property type="term" value="F:DNA-binding transcription activator activity, RNA polymerase II-specific"/>
    <property type="evidence" value="ECO:0007669"/>
    <property type="project" value="TreeGrafter"/>
</dbReference>
<sequence>MSGFECAPCGRQFRLYQHYQDHMIHSSRHYYCAPCRRDFESRDALDSHLSQPDEHMICEWCRILVGKLRHHNQRHHEKCLECNQWYEDANDIHRHRSLAHTEVYCVPCQKLFGNSKELTMHLTSYAHQPLNVECDHPSCGQQFISKVALVQHLETGTCQSGVNLEEVGHYFSRHCDRGQQFVRRGLIFPAALEDIICDKNGYYPCHICLESFLHKRELVSHLKSLQHTDHGHKAYKCPSARCGRAGFDSLSDLMIHLDNGDCGITHARELYTMVDELTKVLECL</sequence>
<evidence type="ECO:0000256" key="2">
    <source>
        <dbReference type="ARBA" id="ARBA00022723"/>
    </source>
</evidence>
<dbReference type="Proteomes" id="UP000005240">
    <property type="component" value="Unassembled WGS sequence"/>
</dbReference>
<keyword evidence="2" id="KW-0479">Metal-binding</keyword>
<evidence type="ECO:0000313" key="11">
    <source>
        <dbReference type="EnsemblFungi" id="PTTG_25511-t43_1-p1"/>
    </source>
</evidence>
<feature type="domain" description="C2H2-type" evidence="9">
    <location>
        <begin position="203"/>
        <end position="232"/>
    </location>
</feature>
<feature type="domain" description="C2H2-type" evidence="9">
    <location>
        <begin position="4"/>
        <end position="34"/>
    </location>
</feature>
<organism evidence="10">
    <name type="scientific">Puccinia triticina (isolate 1-1 / race 1 (BBBD))</name>
    <name type="common">Brown leaf rust fungus</name>
    <dbReference type="NCBI Taxonomy" id="630390"/>
    <lineage>
        <taxon>Eukaryota</taxon>
        <taxon>Fungi</taxon>
        <taxon>Dikarya</taxon>
        <taxon>Basidiomycota</taxon>
        <taxon>Pucciniomycotina</taxon>
        <taxon>Pucciniomycetes</taxon>
        <taxon>Pucciniales</taxon>
        <taxon>Pucciniaceae</taxon>
        <taxon>Puccinia</taxon>
    </lineage>
</organism>
<dbReference type="PANTHER" id="PTHR24376:SF243">
    <property type="entry name" value="C2H2-TYPE DOMAIN-CONTAINING PROTEIN"/>
    <property type="match status" value="1"/>
</dbReference>
<dbReference type="GO" id="GO:0000978">
    <property type="term" value="F:RNA polymerase II cis-regulatory region sequence-specific DNA binding"/>
    <property type="evidence" value="ECO:0007669"/>
    <property type="project" value="TreeGrafter"/>
</dbReference>
<evidence type="ECO:0000256" key="8">
    <source>
        <dbReference type="PROSITE-ProRule" id="PRU00042"/>
    </source>
</evidence>
<dbReference type="InterPro" id="IPR013087">
    <property type="entry name" value="Znf_C2H2_type"/>
</dbReference>
<keyword evidence="6" id="KW-0238">DNA-binding</keyword>
<dbReference type="GO" id="GO:0008270">
    <property type="term" value="F:zinc ion binding"/>
    <property type="evidence" value="ECO:0007669"/>
    <property type="project" value="UniProtKB-KW"/>
</dbReference>
<reference evidence="10" key="1">
    <citation type="submission" date="2009-11" db="EMBL/GenBank/DDBJ databases">
        <authorList>
            <consortium name="The Broad Institute Genome Sequencing Platform"/>
            <person name="Ward D."/>
            <person name="Feldgarden M."/>
            <person name="Earl A."/>
            <person name="Young S.K."/>
            <person name="Zeng Q."/>
            <person name="Koehrsen M."/>
            <person name="Alvarado L."/>
            <person name="Berlin A."/>
            <person name="Bochicchio J."/>
            <person name="Borenstein D."/>
            <person name="Chapman S.B."/>
            <person name="Chen Z."/>
            <person name="Engels R."/>
            <person name="Freedman E."/>
            <person name="Gellesch M."/>
            <person name="Goldberg J."/>
            <person name="Griggs A."/>
            <person name="Gujja S."/>
            <person name="Heilman E."/>
            <person name="Heiman D."/>
            <person name="Hepburn T."/>
            <person name="Howarth C."/>
            <person name="Jen D."/>
            <person name="Larson L."/>
            <person name="Lewis B."/>
            <person name="Mehta T."/>
            <person name="Park D."/>
            <person name="Pearson M."/>
            <person name="Roberts A."/>
            <person name="Saif S."/>
            <person name="Shea T."/>
            <person name="Shenoy N."/>
            <person name="Sisk P."/>
            <person name="Stolte C."/>
            <person name="Sykes S."/>
            <person name="Thomson T."/>
            <person name="Walk T."/>
            <person name="White J."/>
            <person name="Yandava C."/>
            <person name="Izard J."/>
            <person name="Baranova O.V."/>
            <person name="Blanton J.M."/>
            <person name="Tanner A.C."/>
            <person name="Dewhirst F.E."/>
            <person name="Haas B."/>
            <person name="Nusbaum C."/>
            <person name="Birren B."/>
        </authorList>
    </citation>
    <scope>NUCLEOTIDE SEQUENCE [LARGE SCALE GENOMIC DNA]</scope>
    <source>
        <strain evidence="10">1-1 BBBD Race 1</strain>
    </source>
</reference>
<dbReference type="PANTHER" id="PTHR24376">
    <property type="entry name" value="ZINC FINGER PROTEIN"/>
    <property type="match status" value="1"/>
</dbReference>
<evidence type="ECO:0000256" key="1">
    <source>
        <dbReference type="ARBA" id="ARBA00004123"/>
    </source>
</evidence>
<dbReference type="Gene3D" id="3.30.160.60">
    <property type="entry name" value="Classic Zinc Finger"/>
    <property type="match status" value="2"/>
</dbReference>
<dbReference type="EMBL" id="ADAS02000005">
    <property type="protein sequence ID" value="OAV98793.1"/>
    <property type="molecule type" value="Genomic_DNA"/>
</dbReference>
<evidence type="ECO:0000259" key="9">
    <source>
        <dbReference type="PROSITE" id="PS50157"/>
    </source>
</evidence>
<dbReference type="PROSITE" id="PS50157">
    <property type="entry name" value="ZINC_FINGER_C2H2_2"/>
    <property type="match status" value="2"/>
</dbReference>
<evidence type="ECO:0000313" key="12">
    <source>
        <dbReference type="Proteomes" id="UP000005240"/>
    </source>
</evidence>
<dbReference type="STRING" id="630390.A0A180H357"/>
<dbReference type="EnsemblFungi" id="PTTG_25511-t43_1">
    <property type="protein sequence ID" value="PTTG_25511-t43_1-p1"/>
    <property type="gene ID" value="PTTG_25511"/>
</dbReference>
<dbReference type="PROSITE" id="PS00028">
    <property type="entry name" value="ZINC_FINGER_C2H2_1"/>
    <property type="match status" value="3"/>
</dbReference>
<dbReference type="SMART" id="SM00355">
    <property type="entry name" value="ZnF_C2H2"/>
    <property type="match status" value="7"/>
</dbReference>
<reference evidence="11 12" key="3">
    <citation type="journal article" date="2017" name="G3 (Bethesda)">
        <title>Comparative analysis highlights variable genome content of wheat rusts and divergence of the mating loci.</title>
        <authorList>
            <person name="Cuomo C.A."/>
            <person name="Bakkeren G."/>
            <person name="Khalil H.B."/>
            <person name="Panwar V."/>
            <person name="Joly D."/>
            <person name="Linning R."/>
            <person name="Sakthikumar S."/>
            <person name="Song X."/>
            <person name="Adiconis X."/>
            <person name="Fan L."/>
            <person name="Goldberg J.M."/>
            <person name="Levin J.Z."/>
            <person name="Young S."/>
            <person name="Zeng Q."/>
            <person name="Anikster Y."/>
            <person name="Bruce M."/>
            <person name="Wang M."/>
            <person name="Yin C."/>
            <person name="McCallum B."/>
            <person name="Szabo L.J."/>
            <person name="Hulbert S."/>
            <person name="Chen X."/>
            <person name="Fellers J.P."/>
        </authorList>
    </citation>
    <scope>NUCLEOTIDE SEQUENCE</scope>
    <source>
        <strain evidence="12">Isolate 1-1 / race 1 (BBBD)</strain>
        <strain evidence="11">isolate 1-1 / race 1 (BBBD)</strain>
    </source>
</reference>
<evidence type="ECO:0000256" key="6">
    <source>
        <dbReference type="ARBA" id="ARBA00023125"/>
    </source>
</evidence>
<keyword evidence="4 8" id="KW-0863">Zinc-finger</keyword>
<dbReference type="VEuPathDB" id="FungiDB:PTTG_25511"/>
<reference evidence="11" key="4">
    <citation type="submission" date="2025-05" db="UniProtKB">
        <authorList>
            <consortium name="EnsemblFungi"/>
        </authorList>
    </citation>
    <scope>IDENTIFICATION</scope>
    <source>
        <strain evidence="11">isolate 1-1 / race 1 (BBBD)</strain>
    </source>
</reference>
<protein>
    <recommendedName>
        <fullName evidence="9">C2H2-type domain-containing protein</fullName>
    </recommendedName>
</protein>
<evidence type="ECO:0000256" key="7">
    <source>
        <dbReference type="ARBA" id="ARBA00023242"/>
    </source>
</evidence>
<keyword evidence="5" id="KW-0862">Zinc</keyword>
<accession>A0A180H357</accession>
<keyword evidence="7" id="KW-0539">Nucleus</keyword>
<name>A0A180H357_PUCT1</name>
<dbReference type="AlphaFoldDB" id="A0A180H357"/>
<evidence type="ECO:0000256" key="3">
    <source>
        <dbReference type="ARBA" id="ARBA00022737"/>
    </source>
</evidence>
<evidence type="ECO:0000256" key="4">
    <source>
        <dbReference type="ARBA" id="ARBA00022771"/>
    </source>
</evidence>
<keyword evidence="3" id="KW-0677">Repeat</keyword>
<proteinExistence type="predicted"/>